<feature type="region of interest" description="Disordered" evidence="6">
    <location>
        <begin position="1334"/>
        <end position="1353"/>
    </location>
</feature>
<name>A0AAU9REN3_THLAR</name>
<feature type="region of interest" description="Disordered" evidence="6">
    <location>
        <begin position="2374"/>
        <end position="2393"/>
    </location>
</feature>
<dbReference type="PROSITE" id="PS50089">
    <property type="entry name" value="ZF_RING_2"/>
    <property type="match status" value="2"/>
</dbReference>
<dbReference type="PANTHER" id="PTHR35116">
    <property type="entry name" value="HELICASE PROTEIN MOM1"/>
    <property type="match status" value="1"/>
</dbReference>
<dbReference type="PANTHER" id="PTHR35116:SF2">
    <property type="entry name" value="ATP-DEPENDENT HELICASE FAMILY PROTEIN-RELATED"/>
    <property type="match status" value="1"/>
</dbReference>
<feature type="region of interest" description="Disordered" evidence="6">
    <location>
        <begin position="2768"/>
        <end position="2790"/>
    </location>
</feature>
<keyword evidence="2 4" id="KW-0863">Zinc-finger</keyword>
<sequence length="2790" mass="303034">MKKDEKNRSTGRTICTRSLAVASASTEHESPGLRRSNRGTPSTSTKLIAPPTSSTRKSERKAPPPATVTKKSARMEKKSTASPSRRSDKGKNVSSENSKGLDKPGKKNAVTSSGTEESKDEMVNNVQESTDSVKKYEPKMTGRSYRAMIRGLLRKDGDAPSNEEEPIVVGCSRRVPAGNDDAREGNGSPHANSESKTLPVGETSLEKGTGVPVKSIRDTENMVLDAPPVIEARDDSIIGSPSKNLETQKLPVSTSSLEANIDLPLKRKRDSAGMVLDACAVVANSDDRVLSSNGVVPSPSGCKDDNQSERCTTCGKRQKVNDDFENLSACSCTAQPVQESDHVAQDMKEPVPATSRDSGETRKNIQQDISYDPKLSSMYQEYWVPVQLSDVQLEQYCQTLVSKSLSLSSLSKSDIVGTLEETLTSVRKTCDHPYVMDASLKPLLTKNLELHEFLDVEATHSPGGLLLANILEDFVCQRFGQDSYEHWVSHGKKSAINNFNKESQCFVLLLEIRACSQSIKLLRADALIIFGSSLNPSQDVKLIEKIKIESHSERTKIFRLYSICTVEEKSLVLARQNRRLENLNRPLTHALLMWGASYLFNKLDHFHGSETRDSGVLFEQSIKDGVIHEFSSILSSDAGEENEGKLCLLLEPKHAQGTYSTDSTLFGEKHVKLSDEDSPNIFWTKLLGGKKPMWKYCSDNPQRIRKRVRYLEGPEETAQIGSGGNIKKRMKTSDDVTGDNDERKASGKDNMGALESPNVTRHDSSRKSASGTNDTLSGSDAFGLYSMGGHISGIPEDMLAGIDWRQIPRESQRSLHAVLKPEMAKLCQVLHLSEDSTSMVEKFLEYVIENHRVCREPATTLQALQVALSWIAVSFVKQNLNREESLVSAKSELAFSCSREESLFLERTQGSHCRSVAEDVEKTISDLKKKFRKRRQKLVQIHEAKKVELVNIYADKKEKLETCKKVEASYIRVTYSGISTQSLQDALKRLEYDSKIKLDKLNTELDECLKSLEQMHEDAKKKLAEDEACWIRRIKNWEQAELMNCAPIQSGNNKHFTGICPSNTSKNAPNVHTCNDASGEATSADTNCMVSKGNQLPEAENTLRTMSGGSTQQVHEMVASRNDKALDVATLSREQPTDNVATKSQPNEQASITTPEILIPAGCQEYQSCDRMTSATPDEDVPSRVPEISQSFANLTKSASSEISLNRKEAIKNNRICHAGSDANDILDQQKEEACSLDKEIPDKLALPMPSPASVVETMGSVESDPDDQDICPTPSSPAGEQSDPAANIQGQNKEVSIEPQPLGSPMPSSPAGQQTGLGENIQGQDKEAAIEPQAGGYSMPSSPAGKEPDPVANIQGQNKEAAIEPQAGGSPMPSSLAGQQPDLAANIQGQNIEAAIEPLLAGSETVETGGFAALAQGDQVACSFPSSPAGNQPSSGANIEGPNINTSVESHIVGAGAVEIADSAVSDQEILGAQDACDLPSPLVGTQADVAANSEGQIITTVAQVHTAGSDAVETGCSRVSEQCAQNASPLPFSSPGNHPDGAVNTEGLNNTTVAEPHTTGLDACEMDIAEPGPQVERLTVANNVAQLVHEGGVEPSAGVTAPVPSLVNNGTGQSALQPVPHIPFPVFSDPFQHELEKLRREAENVKKTYEEQKSILKAELDRKMAEVQAEYHRKFHEVDAELTARTKKIETSRNLFIMNKLLASAFSSKCNSRNASHLSAASRGRMQQLAQRASQLNALRNYSAPAPQQPQASSFPSSVSRLSGLALNTAHCPMPQPRQPLTSNTAPSLSASRAANPAVNGRLHLPVSHVTIHNSIFTLKEWRARTNGEKRNRIRTQSTSRCAICLDVIRKEDGKAIFTAECSHSFHFDCITSNVKHGNRICPLCRTQWKQVPFGDDATVPVPVPTFPAQRGFEDDEFLPHGESPVQRGDRDHHSGHQALEINLFPQVSAVAKPVTRGDFAVLVHLKAEGVSDDRPIRAPLDLITAVNSLVSECGTNIAEGLKIGARVIEDRRWKNPVSGMMLLSDGSYRSRIASDARTATIDVGDMYAEEERDLIVILDIPCCDNGSAASESMSLLKVRGIYKVPVTNEIVHVESGELSIQRPVELTGEEVVSIEVDRQLNRFLVSQAMSEARVLADGGELIAAVVLLSNRERELSETVRMGSRITYRRSGRAYAFSSISSHSAQRATARGDSTHGYSPVQAYQTSPMARMREIELVGSEPGHVSTPKKMANANNWQEAKSDLESNEGLNLPKTLDPSSASSTGASRPSVDATQTDSSSARPRPTSSSSGPFSKSRCAICLDEIRKEDGKAIFTAECSHSFHFDCITSNVKHGNRICPLCRTQWKQVPFGDDATVPVPVPTFPAQRGFEDDEFLPHGESPVQRGDRDHHSGHQALEIKLLPQVSAVAKSVTRGDFAVLVHLKAEGVSGDTPTRAPLDLITVLDVSGSMEGMKMELMKNAMGFVIQNLGESDRLSVISFSSTARRLFPLRLMTEAGKQAAMQAVNSLVAGGGTNIAEGLRIGARVIEDRRWKNPVSGMMLLSDGQDNFTLGSYRNRMSSDARTATIDVGDMYAEEERDFLVILDIPCCDNGSAEAESMSLLKVRCVYKDPVTNEIVHVESGELSIQRPNELTGQEVVSIEVDRQLNRFLVSQAISEARVLADGGDLSAAVGLLGNRERELSETVSARSSDRLCQSLSSELSAVQERMTSRRVYQNSGRAYAFSSMSSHSAQRATARGMVSGFGMHHICGAPAPQAYQTSSMARMVSRSQQLGIGSSKPSPSPARGDRT</sequence>
<feature type="region of interest" description="Disordered" evidence="6">
    <location>
        <begin position="1529"/>
        <end position="1558"/>
    </location>
</feature>
<feature type="region of interest" description="Disordered" evidence="6">
    <location>
        <begin position="715"/>
        <end position="774"/>
    </location>
</feature>
<feature type="region of interest" description="Disordered" evidence="6">
    <location>
        <begin position="1257"/>
        <end position="1324"/>
    </location>
</feature>
<dbReference type="InterPro" id="IPR032838">
    <property type="entry name" value="Vwaint_dom"/>
</dbReference>
<dbReference type="InterPro" id="IPR001841">
    <property type="entry name" value="Znf_RING"/>
</dbReference>
<dbReference type="GO" id="GO:0031507">
    <property type="term" value="P:heterochromatin formation"/>
    <property type="evidence" value="ECO:0007669"/>
    <property type="project" value="InterPro"/>
</dbReference>
<feature type="region of interest" description="Disordered" evidence="6">
    <location>
        <begin position="341"/>
        <end position="366"/>
    </location>
</feature>
<dbReference type="Pfam" id="PF14624">
    <property type="entry name" value="Vwaint"/>
    <property type="match status" value="2"/>
</dbReference>
<evidence type="ECO:0000256" key="5">
    <source>
        <dbReference type="SAM" id="Coils"/>
    </source>
</evidence>
<evidence type="ECO:0000256" key="1">
    <source>
        <dbReference type="ARBA" id="ARBA00022723"/>
    </source>
</evidence>
<feature type="compositionally biased region" description="Low complexity" evidence="6">
    <location>
        <begin position="2280"/>
        <end position="2296"/>
    </location>
</feature>
<organism evidence="9 10">
    <name type="scientific">Thlaspi arvense</name>
    <name type="common">Field penny-cress</name>
    <dbReference type="NCBI Taxonomy" id="13288"/>
    <lineage>
        <taxon>Eukaryota</taxon>
        <taxon>Viridiplantae</taxon>
        <taxon>Streptophyta</taxon>
        <taxon>Embryophyta</taxon>
        <taxon>Tracheophyta</taxon>
        <taxon>Spermatophyta</taxon>
        <taxon>Magnoliopsida</taxon>
        <taxon>eudicotyledons</taxon>
        <taxon>Gunneridae</taxon>
        <taxon>Pentapetalae</taxon>
        <taxon>rosids</taxon>
        <taxon>malvids</taxon>
        <taxon>Brassicales</taxon>
        <taxon>Brassicaceae</taxon>
        <taxon>Thlaspideae</taxon>
        <taxon>Thlaspi</taxon>
    </lineage>
</organism>
<evidence type="ECO:0000259" key="8">
    <source>
        <dbReference type="PROSITE" id="PS50234"/>
    </source>
</evidence>
<dbReference type="InterPro" id="IPR039322">
    <property type="entry name" value="MOM1"/>
</dbReference>
<feature type="compositionally biased region" description="Low complexity" evidence="6">
    <location>
        <begin position="2260"/>
        <end position="2272"/>
    </location>
</feature>
<feature type="compositionally biased region" description="Polar residues" evidence="6">
    <location>
        <begin position="1311"/>
        <end position="1324"/>
    </location>
</feature>
<evidence type="ECO:0000313" key="10">
    <source>
        <dbReference type="Proteomes" id="UP000836841"/>
    </source>
</evidence>
<keyword evidence="5" id="KW-0175">Coiled coil</keyword>
<feature type="compositionally biased region" description="Polar residues" evidence="6">
    <location>
        <begin position="2768"/>
        <end position="2780"/>
    </location>
</feature>
<dbReference type="InterPro" id="IPR001965">
    <property type="entry name" value="Znf_PHD"/>
</dbReference>
<dbReference type="SMART" id="SM00327">
    <property type="entry name" value="VWA"/>
    <property type="match status" value="1"/>
</dbReference>
<feature type="coiled-coil region" evidence="5">
    <location>
        <begin position="1634"/>
        <end position="1668"/>
    </location>
</feature>
<feature type="coiled-coil region" evidence="5">
    <location>
        <begin position="998"/>
        <end position="1029"/>
    </location>
</feature>
<evidence type="ECO:0000256" key="6">
    <source>
        <dbReference type="SAM" id="MobiDB-lite"/>
    </source>
</evidence>
<dbReference type="Gene3D" id="3.40.50.410">
    <property type="entry name" value="von Willebrand factor, type A domain"/>
    <property type="match status" value="1"/>
</dbReference>
<evidence type="ECO:0000256" key="2">
    <source>
        <dbReference type="ARBA" id="ARBA00022771"/>
    </source>
</evidence>
<dbReference type="InterPro" id="IPR056882">
    <property type="entry name" value="MOM1_dom"/>
</dbReference>
<protein>
    <recommendedName>
        <fullName evidence="11">RING-type domain-containing protein</fullName>
    </recommendedName>
</protein>
<dbReference type="EMBL" id="OU466857">
    <property type="protein sequence ID" value="CAH2038609.1"/>
    <property type="molecule type" value="Genomic_DNA"/>
</dbReference>
<dbReference type="Pfam" id="PF25029">
    <property type="entry name" value="MOM1"/>
    <property type="match status" value="1"/>
</dbReference>
<dbReference type="Proteomes" id="UP000836841">
    <property type="component" value="Chromosome 1"/>
</dbReference>
<dbReference type="Pfam" id="PF00092">
    <property type="entry name" value="VWA"/>
    <property type="match status" value="1"/>
</dbReference>
<dbReference type="SUPFAM" id="SSF52540">
    <property type="entry name" value="P-loop containing nucleoside triphosphate hydrolases"/>
    <property type="match status" value="1"/>
</dbReference>
<accession>A0AAU9REN3</accession>
<dbReference type="GO" id="GO:0008270">
    <property type="term" value="F:zinc ion binding"/>
    <property type="evidence" value="ECO:0007669"/>
    <property type="project" value="UniProtKB-KW"/>
</dbReference>
<evidence type="ECO:0000259" key="7">
    <source>
        <dbReference type="PROSITE" id="PS50089"/>
    </source>
</evidence>
<feature type="compositionally biased region" description="Basic and acidic residues" evidence="6">
    <location>
        <begin position="73"/>
        <end position="91"/>
    </location>
</feature>
<keyword evidence="3" id="KW-0862">Zinc</keyword>
<proteinExistence type="predicted"/>
<keyword evidence="10" id="KW-1185">Reference proteome</keyword>
<feature type="domain" description="RING-type" evidence="7">
    <location>
        <begin position="2300"/>
        <end position="2344"/>
    </location>
</feature>
<feature type="region of interest" description="Disordered" evidence="6">
    <location>
        <begin position="1"/>
        <end position="209"/>
    </location>
</feature>
<dbReference type="PROSITE" id="PS50234">
    <property type="entry name" value="VWFA"/>
    <property type="match status" value="1"/>
</dbReference>
<dbReference type="SUPFAM" id="SSF53300">
    <property type="entry name" value="vWA-like"/>
    <property type="match status" value="1"/>
</dbReference>
<evidence type="ECO:0000313" key="9">
    <source>
        <dbReference type="EMBL" id="CAH2038609.1"/>
    </source>
</evidence>
<dbReference type="InterPro" id="IPR013083">
    <property type="entry name" value="Znf_RING/FYVE/PHD"/>
</dbReference>
<feature type="domain" description="VWFA" evidence="8">
    <location>
        <begin position="2440"/>
        <end position="2578"/>
    </location>
</feature>
<keyword evidence="1" id="KW-0479">Metal-binding</keyword>
<dbReference type="InterPro" id="IPR036465">
    <property type="entry name" value="vWFA_dom_sf"/>
</dbReference>
<dbReference type="SUPFAM" id="SSF57850">
    <property type="entry name" value="RING/U-box"/>
    <property type="match status" value="2"/>
</dbReference>
<dbReference type="CDD" id="cd23114">
    <property type="entry name" value="RING-H2_WAVH2"/>
    <property type="match status" value="2"/>
</dbReference>
<feature type="region of interest" description="Disordered" evidence="6">
    <location>
        <begin position="2243"/>
        <end position="2296"/>
    </location>
</feature>
<evidence type="ECO:0000256" key="3">
    <source>
        <dbReference type="ARBA" id="ARBA00022833"/>
    </source>
</evidence>
<dbReference type="InterPro" id="IPR002035">
    <property type="entry name" value="VWF_A"/>
</dbReference>
<dbReference type="Gene3D" id="3.40.50.300">
    <property type="entry name" value="P-loop containing nucleotide triphosphate hydrolases"/>
    <property type="match status" value="1"/>
</dbReference>
<dbReference type="InterPro" id="IPR027417">
    <property type="entry name" value="P-loop_NTPase"/>
</dbReference>
<dbReference type="Pfam" id="PF17123">
    <property type="entry name" value="zf-RING_11"/>
    <property type="match status" value="2"/>
</dbReference>
<reference evidence="9 10" key="1">
    <citation type="submission" date="2022-03" db="EMBL/GenBank/DDBJ databases">
        <authorList>
            <person name="Nunn A."/>
            <person name="Chopra R."/>
            <person name="Nunn A."/>
            <person name="Contreras Garrido A."/>
        </authorList>
    </citation>
    <scope>NUCLEOTIDE SEQUENCE [LARGE SCALE GENOMIC DNA]</scope>
</reference>
<dbReference type="SMART" id="SM00184">
    <property type="entry name" value="RING"/>
    <property type="match status" value="2"/>
</dbReference>
<feature type="domain" description="RING-type" evidence="7">
    <location>
        <begin position="1844"/>
        <end position="1888"/>
    </location>
</feature>
<gene>
    <name evidence="9" type="ORF">TAV2_LOCUS2037</name>
</gene>
<feature type="compositionally biased region" description="Polar residues" evidence="6">
    <location>
        <begin position="38"/>
        <end position="55"/>
    </location>
</feature>
<evidence type="ECO:0008006" key="11">
    <source>
        <dbReference type="Google" id="ProtNLM"/>
    </source>
</evidence>
<dbReference type="Gene3D" id="3.30.40.10">
    <property type="entry name" value="Zinc/RING finger domain, C3HC4 (zinc finger)"/>
    <property type="match status" value="2"/>
</dbReference>
<dbReference type="SMART" id="SM00249">
    <property type="entry name" value="PHD"/>
    <property type="match status" value="2"/>
</dbReference>
<evidence type="ECO:0000256" key="4">
    <source>
        <dbReference type="PROSITE-ProRule" id="PRU00175"/>
    </source>
</evidence>
<feature type="region of interest" description="Disordered" evidence="6">
    <location>
        <begin position="2182"/>
        <end position="2202"/>
    </location>
</feature>
<feature type="compositionally biased region" description="Basic and acidic residues" evidence="6">
    <location>
        <begin position="131"/>
        <end position="140"/>
    </location>
</feature>
<dbReference type="Gene3D" id="6.10.250.1310">
    <property type="match status" value="1"/>
</dbReference>